<dbReference type="Proteomes" id="UP000257109">
    <property type="component" value="Unassembled WGS sequence"/>
</dbReference>
<keyword evidence="3" id="KW-1185">Reference proteome</keyword>
<dbReference type="EMBL" id="QJKJ01011576">
    <property type="protein sequence ID" value="RDX70773.1"/>
    <property type="molecule type" value="Genomic_DNA"/>
</dbReference>
<evidence type="ECO:0000313" key="3">
    <source>
        <dbReference type="Proteomes" id="UP000257109"/>
    </source>
</evidence>
<name>A0A371EXU5_MUCPR</name>
<proteinExistence type="predicted"/>
<comment type="caution">
    <text evidence="2">The sequence shown here is derived from an EMBL/GenBank/DDBJ whole genome shotgun (WGS) entry which is preliminary data.</text>
</comment>
<sequence>MEIVPLKRLVPPYPRSTTPTLAKKTGKGRRIPIDGEGARRLGRVGSTTRKPRTVWTWLHRACKEKKTKAEDLGYAMDVAEPLSLFLLSGHHTPGQIAMTENQLSESAERGRPKLQSGTEDLEVVNPSGEG</sequence>
<dbReference type="AlphaFoldDB" id="A0A371EXU5"/>
<feature type="region of interest" description="Disordered" evidence="1">
    <location>
        <begin position="96"/>
        <end position="130"/>
    </location>
</feature>
<accession>A0A371EXU5</accession>
<reference evidence="2" key="1">
    <citation type="submission" date="2018-05" db="EMBL/GenBank/DDBJ databases">
        <title>Draft genome of Mucuna pruriens seed.</title>
        <authorList>
            <person name="Nnadi N.E."/>
            <person name="Vos R."/>
            <person name="Hasami M.H."/>
            <person name="Devisetty U.K."/>
            <person name="Aguiy J.C."/>
        </authorList>
    </citation>
    <scope>NUCLEOTIDE SEQUENCE [LARGE SCALE GENOMIC DNA]</scope>
    <source>
        <strain evidence="2">JCA_2017</strain>
    </source>
</reference>
<feature type="non-terminal residue" evidence="2">
    <location>
        <position position="1"/>
    </location>
</feature>
<organism evidence="2 3">
    <name type="scientific">Mucuna pruriens</name>
    <name type="common">Velvet bean</name>
    <name type="synonym">Dolichos pruriens</name>
    <dbReference type="NCBI Taxonomy" id="157652"/>
    <lineage>
        <taxon>Eukaryota</taxon>
        <taxon>Viridiplantae</taxon>
        <taxon>Streptophyta</taxon>
        <taxon>Embryophyta</taxon>
        <taxon>Tracheophyta</taxon>
        <taxon>Spermatophyta</taxon>
        <taxon>Magnoliopsida</taxon>
        <taxon>eudicotyledons</taxon>
        <taxon>Gunneridae</taxon>
        <taxon>Pentapetalae</taxon>
        <taxon>rosids</taxon>
        <taxon>fabids</taxon>
        <taxon>Fabales</taxon>
        <taxon>Fabaceae</taxon>
        <taxon>Papilionoideae</taxon>
        <taxon>50 kb inversion clade</taxon>
        <taxon>NPAAA clade</taxon>
        <taxon>indigoferoid/millettioid clade</taxon>
        <taxon>Phaseoleae</taxon>
        <taxon>Mucuna</taxon>
    </lineage>
</organism>
<evidence type="ECO:0000256" key="1">
    <source>
        <dbReference type="SAM" id="MobiDB-lite"/>
    </source>
</evidence>
<evidence type="ECO:0000313" key="2">
    <source>
        <dbReference type="EMBL" id="RDX70773.1"/>
    </source>
</evidence>
<gene>
    <name evidence="2" type="ORF">CR513_49951</name>
</gene>
<feature type="region of interest" description="Disordered" evidence="1">
    <location>
        <begin position="11"/>
        <end position="46"/>
    </location>
</feature>
<protein>
    <submittedName>
        <fullName evidence="2">Uncharacterized protein</fullName>
    </submittedName>
</protein>